<evidence type="ECO:0000313" key="2">
    <source>
        <dbReference type="EMBL" id="KNF00428.1"/>
    </source>
</evidence>
<feature type="compositionally biased region" description="Basic and acidic residues" evidence="1">
    <location>
        <begin position="403"/>
        <end position="432"/>
    </location>
</feature>
<feature type="compositionally biased region" description="Basic residues" evidence="1">
    <location>
        <begin position="299"/>
        <end position="314"/>
    </location>
</feature>
<organism evidence="2 3">
    <name type="scientific">Puccinia striiformis f. sp. tritici PST-78</name>
    <dbReference type="NCBI Taxonomy" id="1165861"/>
    <lineage>
        <taxon>Eukaryota</taxon>
        <taxon>Fungi</taxon>
        <taxon>Dikarya</taxon>
        <taxon>Basidiomycota</taxon>
        <taxon>Pucciniomycotina</taxon>
        <taxon>Pucciniomycetes</taxon>
        <taxon>Pucciniales</taxon>
        <taxon>Pucciniaceae</taxon>
        <taxon>Puccinia</taxon>
    </lineage>
</organism>
<comment type="caution">
    <text evidence="2">The sequence shown here is derived from an EMBL/GenBank/DDBJ whole genome shotgun (WGS) entry which is preliminary data.</text>
</comment>
<dbReference type="Proteomes" id="UP000054564">
    <property type="component" value="Unassembled WGS sequence"/>
</dbReference>
<feature type="compositionally biased region" description="Polar residues" evidence="1">
    <location>
        <begin position="228"/>
        <end position="237"/>
    </location>
</feature>
<dbReference type="AlphaFoldDB" id="A0A0L0VMC2"/>
<feature type="region of interest" description="Disordered" evidence="1">
    <location>
        <begin position="362"/>
        <end position="432"/>
    </location>
</feature>
<feature type="region of interest" description="Disordered" evidence="1">
    <location>
        <begin position="208"/>
        <end position="262"/>
    </location>
</feature>
<feature type="compositionally biased region" description="Basic and acidic residues" evidence="1">
    <location>
        <begin position="380"/>
        <end position="396"/>
    </location>
</feature>
<dbReference type="EMBL" id="AJIL01000037">
    <property type="protein sequence ID" value="KNF00428.1"/>
    <property type="molecule type" value="Genomic_DNA"/>
</dbReference>
<sequence length="432" mass="46262">MYSFRVSRSNILNACRLILINGKINSLHGLPMFTPIHPGMLSPEAHAFMPIPANLLDTVHDPLLAPSFTTPPGTVMGLPVTASPISTGVVPPAQMEQVHQILSPGAAHVHMTPFIPAPSIGLPHLPPVSHPFPTIIAGALPTPQLQTIIPGALPTHQVLTTMSGAVPLAQHLLPPAMASVPHPFLAPITIPSYSPAMPFGPPLPPGATHLPILGSSGFPKHSPELPNSRGSSGSPSYHVTRRQRSQINNRVRSDSNSRGSLNVNQVLEKQENLEKKIMSNTGPISPSQNSPDAVDKIVPKKKARWSAKARRLYKQRTSGDVKNTGISEGHGESSEGSPIERQLGTQRTALTGSLGDLTHDLVSREESNGPIITVTPEEPDVVRLGEDLKTKTKLDIEEPLASKNDDGVIEKKMDKDESKVEKDGGDEGKEKR</sequence>
<feature type="compositionally biased region" description="Polar residues" evidence="1">
    <location>
        <begin position="278"/>
        <end position="291"/>
    </location>
</feature>
<gene>
    <name evidence="2" type="ORF">PSTG_06356</name>
</gene>
<name>A0A0L0VMC2_9BASI</name>
<accession>A0A0L0VMC2</accession>
<evidence type="ECO:0000313" key="3">
    <source>
        <dbReference type="Proteomes" id="UP000054564"/>
    </source>
</evidence>
<reference evidence="3" key="1">
    <citation type="submission" date="2014-03" db="EMBL/GenBank/DDBJ databases">
        <title>The Genome Sequence of Puccinia striiformis f. sp. tritici PST-78.</title>
        <authorList>
            <consortium name="The Broad Institute Genome Sequencing Platform"/>
            <person name="Cuomo C."/>
            <person name="Hulbert S."/>
            <person name="Chen X."/>
            <person name="Walker B."/>
            <person name="Young S.K."/>
            <person name="Zeng Q."/>
            <person name="Gargeya S."/>
            <person name="Fitzgerald M."/>
            <person name="Haas B."/>
            <person name="Abouelleil A."/>
            <person name="Alvarado L."/>
            <person name="Arachchi H.M."/>
            <person name="Berlin A.M."/>
            <person name="Chapman S.B."/>
            <person name="Goldberg J."/>
            <person name="Griggs A."/>
            <person name="Gujja S."/>
            <person name="Hansen M."/>
            <person name="Howarth C."/>
            <person name="Imamovic A."/>
            <person name="Larimer J."/>
            <person name="McCowan C."/>
            <person name="Montmayeur A."/>
            <person name="Murphy C."/>
            <person name="Neiman D."/>
            <person name="Pearson M."/>
            <person name="Priest M."/>
            <person name="Roberts A."/>
            <person name="Saif S."/>
            <person name="Shea T."/>
            <person name="Sisk P."/>
            <person name="Sykes S."/>
            <person name="Wortman J."/>
            <person name="Nusbaum C."/>
            <person name="Birren B."/>
        </authorList>
    </citation>
    <scope>NUCLEOTIDE SEQUENCE [LARGE SCALE GENOMIC DNA]</scope>
    <source>
        <strain evidence="3">race PST-78</strain>
    </source>
</reference>
<feature type="region of interest" description="Disordered" evidence="1">
    <location>
        <begin position="278"/>
        <end position="340"/>
    </location>
</feature>
<protein>
    <submittedName>
        <fullName evidence="2">Uncharacterized protein</fullName>
    </submittedName>
</protein>
<keyword evidence="3" id="KW-1185">Reference proteome</keyword>
<proteinExistence type="predicted"/>
<evidence type="ECO:0000256" key="1">
    <source>
        <dbReference type="SAM" id="MobiDB-lite"/>
    </source>
</evidence>
<feature type="compositionally biased region" description="Polar residues" evidence="1">
    <location>
        <begin position="245"/>
        <end position="262"/>
    </location>
</feature>